<name>A0A2Z5U2W5_9STRE</name>
<organism evidence="1 2">
    <name type="scientific">Streptococcus ruminantium</name>
    <dbReference type="NCBI Taxonomy" id="1917441"/>
    <lineage>
        <taxon>Bacteria</taxon>
        <taxon>Bacillati</taxon>
        <taxon>Bacillota</taxon>
        <taxon>Bacilli</taxon>
        <taxon>Lactobacillales</taxon>
        <taxon>Streptococcaceae</taxon>
        <taxon>Streptococcus</taxon>
    </lineage>
</organism>
<evidence type="ECO:0000313" key="2">
    <source>
        <dbReference type="Proteomes" id="UP000269331"/>
    </source>
</evidence>
<dbReference type="Proteomes" id="UP000269331">
    <property type="component" value="Chromosome"/>
</dbReference>
<gene>
    <name evidence="1" type="ORF">SR187_2920</name>
</gene>
<sequence>MVPTVEEDEIRLSSSFKKFQSQEDSGTFLCYGFKLVFSEEKNEKK</sequence>
<accession>A0A2Z5U2W5</accession>
<dbReference type="EMBL" id="AP018400">
    <property type="protein sequence ID" value="BBA92193.1"/>
    <property type="molecule type" value="Genomic_DNA"/>
</dbReference>
<evidence type="ECO:0000313" key="1">
    <source>
        <dbReference type="EMBL" id="BBA92193.1"/>
    </source>
</evidence>
<proteinExistence type="predicted"/>
<dbReference type="KEGG" id="srq:SR187_2920"/>
<dbReference type="AlphaFoldDB" id="A0A2Z5U2W5"/>
<reference evidence="1 2" key="1">
    <citation type="journal article" date="2018" name="Genome Biol. Evol.">
        <title>Complete Genome Sequence of Streptococcus ruminantium sp. nov. GUT-187T (=DSM 104980T =JCM 31869T), the Type Strain of S. ruminantium, and Comparison with Genome Sequences of Streptococcus suis Strains.</title>
        <authorList>
            <person name="Tohya M."/>
            <person name="Sekizaki T."/>
            <person name="Miyoshi-Akiyama T."/>
        </authorList>
    </citation>
    <scope>NUCLEOTIDE SEQUENCE [LARGE SCALE GENOMIC DNA]</scope>
    <source>
        <strain evidence="1 2">GUT187T</strain>
    </source>
</reference>
<protein>
    <submittedName>
        <fullName evidence="1">Uncharacterized protein</fullName>
    </submittedName>
</protein>